<keyword evidence="1" id="KW-0489">Methyltransferase</keyword>
<dbReference type="InterPro" id="IPR029063">
    <property type="entry name" value="SAM-dependent_MTases_sf"/>
</dbReference>
<dbReference type="Pfam" id="PF13578">
    <property type="entry name" value="Methyltransf_24"/>
    <property type="match status" value="1"/>
</dbReference>
<sequence>MDRVQIIQKFININDYKTYLEIGTYKGVSLLPLKCRKKVAVDPFIQIWRRKKLKWILKNPYNLNNSYFEMKSEDFFETKKEFLNKLSPEIVFVDGLHTYEASLNDTLNSLKFLKEGGVIILHDCYPPYKAAATPGVSSADAKKRSVEGWTGLWCGDVWKTIVYLRRKYSGILEVDVLNTDMGLGIVKVLDWQKLDLGLDKKLYDEVDQLTYEQMEANASELIGLKSPETLEYANS</sequence>
<dbReference type="Proteomes" id="UP000198858">
    <property type="component" value="Chromosome I"/>
</dbReference>
<accession>A0A1H1L5I6</accession>
<reference evidence="1 2" key="1">
    <citation type="submission" date="2016-10" db="EMBL/GenBank/DDBJ databases">
        <authorList>
            <person name="Varghese N."/>
            <person name="Submissions S."/>
        </authorList>
    </citation>
    <scope>NUCLEOTIDE SEQUENCE [LARGE SCALE GENOMIC DNA]</scope>
    <source>
        <strain evidence="1 2">Mar_2010_102</strain>
    </source>
</reference>
<name>A0A1H1L5I6_9FLAO</name>
<evidence type="ECO:0000313" key="2">
    <source>
        <dbReference type="Proteomes" id="UP000198858"/>
    </source>
</evidence>
<dbReference type="STRING" id="1250231.SAMN04488552_0547"/>
<organism evidence="1 2">
    <name type="scientific">Christiangramia echinicola</name>
    <dbReference type="NCBI Taxonomy" id="279359"/>
    <lineage>
        <taxon>Bacteria</taxon>
        <taxon>Pseudomonadati</taxon>
        <taxon>Bacteroidota</taxon>
        <taxon>Flavobacteriia</taxon>
        <taxon>Flavobacteriales</taxon>
        <taxon>Flavobacteriaceae</taxon>
        <taxon>Christiangramia</taxon>
    </lineage>
</organism>
<dbReference type="GO" id="GO:0032259">
    <property type="term" value="P:methylation"/>
    <property type="evidence" value="ECO:0007669"/>
    <property type="project" value="UniProtKB-KW"/>
</dbReference>
<proteinExistence type="predicted"/>
<dbReference type="EMBL" id="LT629745">
    <property type="protein sequence ID" value="SDR69305.1"/>
    <property type="molecule type" value="Genomic_DNA"/>
</dbReference>
<keyword evidence="2" id="KW-1185">Reference proteome</keyword>
<dbReference type="Gene3D" id="3.40.50.150">
    <property type="entry name" value="Vaccinia Virus protein VP39"/>
    <property type="match status" value="1"/>
</dbReference>
<dbReference type="RefSeq" id="WP_089661195.1">
    <property type="nucleotide sequence ID" value="NZ_LT629745.1"/>
</dbReference>
<dbReference type="AlphaFoldDB" id="A0A1H1L5I6"/>
<dbReference type="GO" id="GO:0008168">
    <property type="term" value="F:methyltransferase activity"/>
    <property type="evidence" value="ECO:0007669"/>
    <property type="project" value="UniProtKB-KW"/>
</dbReference>
<dbReference type="SUPFAM" id="SSF53335">
    <property type="entry name" value="S-adenosyl-L-methionine-dependent methyltransferases"/>
    <property type="match status" value="1"/>
</dbReference>
<gene>
    <name evidence="1" type="ORF">SAMN04488552_0547</name>
</gene>
<evidence type="ECO:0000313" key="1">
    <source>
        <dbReference type="EMBL" id="SDR69305.1"/>
    </source>
</evidence>
<keyword evidence="1" id="KW-0808">Transferase</keyword>
<protein>
    <submittedName>
        <fullName evidence="1">Methyltransferase domain-containing protein</fullName>
    </submittedName>
</protein>